<evidence type="ECO:0000256" key="8">
    <source>
        <dbReference type="ARBA" id="ARBA00023273"/>
    </source>
</evidence>
<evidence type="ECO:0000256" key="7">
    <source>
        <dbReference type="ARBA" id="ARBA00023212"/>
    </source>
</evidence>
<evidence type="ECO:0000256" key="1">
    <source>
        <dbReference type="ARBA" id="ARBA00004430"/>
    </source>
</evidence>
<dbReference type="STRING" id="8496.A0A151MTW0"/>
<accession>A0A151MTW0</accession>
<dbReference type="GO" id="GO:0005930">
    <property type="term" value="C:axoneme"/>
    <property type="evidence" value="ECO:0007669"/>
    <property type="project" value="UniProtKB-SubCell"/>
</dbReference>
<keyword evidence="12" id="KW-1185">Reference proteome</keyword>
<evidence type="ECO:0000256" key="6">
    <source>
        <dbReference type="ARBA" id="ARBA00023069"/>
    </source>
</evidence>
<comment type="similarity">
    <text evidence="2">Belongs to the CFAP206 family.</text>
</comment>
<dbReference type="GO" id="GO:0003356">
    <property type="term" value="P:regulation of cilium beat frequency"/>
    <property type="evidence" value="ECO:0007669"/>
    <property type="project" value="TreeGrafter"/>
</dbReference>
<reference evidence="11 12" key="1">
    <citation type="journal article" date="2012" name="Genome Biol.">
        <title>Sequencing three crocodilian genomes to illuminate the evolution of archosaurs and amniotes.</title>
        <authorList>
            <person name="St John J.A."/>
            <person name="Braun E.L."/>
            <person name="Isberg S.R."/>
            <person name="Miles L.G."/>
            <person name="Chong A.Y."/>
            <person name="Gongora J."/>
            <person name="Dalzell P."/>
            <person name="Moran C."/>
            <person name="Bed'hom B."/>
            <person name="Abzhanov A."/>
            <person name="Burgess S.C."/>
            <person name="Cooksey A.M."/>
            <person name="Castoe T.A."/>
            <person name="Crawford N.G."/>
            <person name="Densmore L.D."/>
            <person name="Drew J.C."/>
            <person name="Edwards S.V."/>
            <person name="Faircloth B.C."/>
            <person name="Fujita M.K."/>
            <person name="Greenwold M.J."/>
            <person name="Hoffmann F.G."/>
            <person name="Howard J.M."/>
            <person name="Iguchi T."/>
            <person name="Janes D.E."/>
            <person name="Khan S.Y."/>
            <person name="Kohno S."/>
            <person name="de Koning A.J."/>
            <person name="Lance S.L."/>
            <person name="McCarthy F.M."/>
            <person name="McCormack J.E."/>
            <person name="Merchant M.E."/>
            <person name="Peterson D.G."/>
            <person name="Pollock D.D."/>
            <person name="Pourmand N."/>
            <person name="Raney B.J."/>
            <person name="Roessler K.A."/>
            <person name="Sanford J.R."/>
            <person name="Sawyer R.H."/>
            <person name="Schmidt C.J."/>
            <person name="Triplett E.W."/>
            <person name="Tuberville T.D."/>
            <person name="Venegas-Anaya M."/>
            <person name="Howard J.T."/>
            <person name="Jarvis E.D."/>
            <person name="Guillette L.J.Jr."/>
            <person name="Glenn T.C."/>
            <person name="Green R.E."/>
            <person name="Ray D.A."/>
        </authorList>
    </citation>
    <scope>NUCLEOTIDE SEQUENCE [LARGE SCALE GENOMIC DNA]</scope>
    <source>
        <strain evidence="11">KSC_2009_1</strain>
    </source>
</reference>
<sequence>MSTLMARGCYCGGGCVPCQQAGRENYLNTAMIRNPDLNSFVCCAVCSKIIPPPPSPATFERIREYRPYKTRFYTHRDILEIGAELQQQQHGEKELEIQEWLEKLKKELRLAAEIQKEDALEKALEGAADEHNEFVEYLKKRHEQELEETELQTRKVMKQYLEDELKRESEAAEQRMAHKLQRVQMECALEKMQAVAEVRRQEREAALKEMAKQQKKHMEQLHEAKILAKEVYQKKFDQLTKEKQYEMNIALDISLKENQENIEKQLKEAEAEHQLKLEEAMLGQKETEAQIETLNQQLESMTVWKNSLEAEIADTRQAFQKYIDVTFPQLSPGQADFILPFRKTTDFTDLEKGAKPCDKESKASHKMGVRFTVMTGQYHKSARPGGAGGGMAHAEAESVIKNIIREIGQECAIKGQTVPETLVAFMVKAVVLDPKNDFNVDRTLTKNDVQKLIKLCIDRLLDTTNPSLDTIKMQVFFDMNYINRVELLNEQHHIVESRLASVTREITDSRARTREELESVYRKIVSYVLLRSGLGSPTDIKAVREATAALQSVFPQTEMGVFLSLSKKDKERQLKELTMTVTGIRLFNKDTGKGGESIDDVPAILNEAIPAATQSIDAELHASQQMAHRYTALLESVHENLQGNIQLGSTMLKEALFNVRQHEAFLCIILSDVITCAQEVEMMQKQFAAQMEHLKSIVQAKTAVPTSQVFPVFIALANLWTSFQDEIILLSFLTNIAVNLHQFLGTHLQLFPDEMMESHLEGVTVKSDQQRIEETMGIKVDVSDFKEQEWLFPETTANFDQLQIQYHGFCAHTFAVKDGLLLPGSPTIGILKHKEKFYAFNSKESAYIFAQNPDKFIQLIIEKAKENAELIQLLELHHQFESLAPYTQVRSGDKHLLKPITKCDSSTQTDTHILPPTIVKSYEWNEWELRRKVIKLANLRRTLTHSVQTNLSHMRRENFSQVYLLKDFSTQTKCDSSSNVPKPQIFLAGLRGGSSPTTHMIKMDLTRAVDET</sequence>
<dbReference type="PANTHER" id="PTHR21442:SF0">
    <property type="entry name" value="CILIA- AND FLAGELLA-ASSOCIATED PROTEIN 206"/>
    <property type="match status" value="1"/>
</dbReference>
<keyword evidence="6" id="KW-0969">Cilium</keyword>
<dbReference type="GO" id="GO:1901317">
    <property type="term" value="P:regulation of flagellated sperm motility"/>
    <property type="evidence" value="ECO:0007669"/>
    <property type="project" value="TreeGrafter"/>
</dbReference>
<dbReference type="GO" id="GO:0036064">
    <property type="term" value="C:ciliary basal body"/>
    <property type="evidence" value="ECO:0007669"/>
    <property type="project" value="TreeGrafter"/>
</dbReference>
<keyword evidence="5" id="KW-0970">Cilium biogenesis/degradation</keyword>
<dbReference type="Pfam" id="PF12018">
    <property type="entry name" value="FAP206"/>
    <property type="match status" value="1"/>
</dbReference>
<evidence type="ECO:0000256" key="9">
    <source>
        <dbReference type="ARBA" id="ARBA00045321"/>
    </source>
</evidence>
<keyword evidence="10" id="KW-0175">Coiled coil</keyword>
<keyword evidence="8" id="KW-0966">Cell projection</keyword>
<dbReference type="InterPro" id="IPR021897">
    <property type="entry name" value="FAP206"/>
</dbReference>
<comment type="function">
    <text evidence="9">Essential for sperm motility and is involved in the regulation of the beating frequency of motile cilia on the epithelial cells of the respiratory tract. Required for the establishment of radial spokes in sperm flagella.</text>
</comment>
<dbReference type="EMBL" id="AKHW03005050">
    <property type="protein sequence ID" value="KYO27953.1"/>
    <property type="molecule type" value="Genomic_DNA"/>
</dbReference>
<dbReference type="Proteomes" id="UP000050525">
    <property type="component" value="Unassembled WGS sequence"/>
</dbReference>
<evidence type="ECO:0000256" key="3">
    <source>
        <dbReference type="ARBA" id="ARBA00021602"/>
    </source>
</evidence>
<evidence type="ECO:0000256" key="5">
    <source>
        <dbReference type="ARBA" id="ARBA00022794"/>
    </source>
</evidence>
<gene>
    <name evidence="11" type="ORF">Y1Q_0014158</name>
</gene>
<evidence type="ECO:0000313" key="12">
    <source>
        <dbReference type="Proteomes" id="UP000050525"/>
    </source>
</evidence>
<keyword evidence="4" id="KW-0963">Cytoplasm</keyword>
<dbReference type="GO" id="GO:0007288">
    <property type="term" value="P:sperm axoneme assembly"/>
    <property type="evidence" value="ECO:0007669"/>
    <property type="project" value="TreeGrafter"/>
</dbReference>
<evidence type="ECO:0000256" key="10">
    <source>
        <dbReference type="SAM" id="Coils"/>
    </source>
</evidence>
<evidence type="ECO:0000256" key="2">
    <source>
        <dbReference type="ARBA" id="ARBA00010500"/>
    </source>
</evidence>
<name>A0A151MTW0_ALLMI</name>
<feature type="coiled-coil region" evidence="10">
    <location>
        <begin position="97"/>
        <end position="182"/>
    </location>
</feature>
<comment type="caution">
    <text evidence="11">The sequence shown here is derived from an EMBL/GenBank/DDBJ whole genome shotgun (WGS) entry which is preliminary data.</text>
</comment>
<dbReference type="eggNOG" id="ENOG502QTGJ">
    <property type="taxonomic scope" value="Eukaryota"/>
</dbReference>
<proteinExistence type="inferred from homology"/>
<dbReference type="PANTHER" id="PTHR21442">
    <property type="entry name" value="CILIA- AND FLAGELLA-ASSOCIATED PROTEIN 206"/>
    <property type="match status" value="1"/>
</dbReference>
<dbReference type="AlphaFoldDB" id="A0A151MTW0"/>
<protein>
    <recommendedName>
        <fullName evidence="3">Cilia- and flagella-associated protein 206</fullName>
    </recommendedName>
</protein>
<evidence type="ECO:0000256" key="4">
    <source>
        <dbReference type="ARBA" id="ARBA00022490"/>
    </source>
</evidence>
<evidence type="ECO:0000313" key="11">
    <source>
        <dbReference type="EMBL" id="KYO27953.1"/>
    </source>
</evidence>
<feature type="coiled-coil region" evidence="10">
    <location>
        <begin position="252"/>
        <end position="297"/>
    </location>
</feature>
<comment type="subcellular location">
    <subcellularLocation>
        <location evidence="1">Cytoplasm</location>
        <location evidence="1">Cytoskeleton</location>
        <location evidence="1">Cilium axoneme</location>
    </subcellularLocation>
</comment>
<keyword evidence="7" id="KW-0206">Cytoskeleton</keyword>
<organism evidence="11 12">
    <name type="scientific">Alligator mississippiensis</name>
    <name type="common">American alligator</name>
    <dbReference type="NCBI Taxonomy" id="8496"/>
    <lineage>
        <taxon>Eukaryota</taxon>
        <taxon>Metazoa</taxon>
        <taxon>Chordata</taxon>
        <taxon>Craniata</taxon>
        <taxon>Vertebrata</taxon>
        <taxon>Euteleostomi</taxon>
        <taxon>Archelosauria</taxon>
        <taxon>Archosauria</taxon>
        <taxon>Crocodylia</taxon>
        <taxon>Alligatoridae</taxon>
        <taxon>Alligatorinae</taxon>
        <taxon>Alligator</taxon>
    </lineage>
</organism>